<evidence type="ECO:0000256" key="3">
    <source>
        <dbReference type="ARBA" id="ARBA00022679"/>
    </source>
</evidence>
<feature type="domain" description="Glycosyltransferase 2-like" evidence="5">
    <location>
        <begin position="11"/>
        <end position="181"/>
    </location>
</feature>
<evidence type="ECO:0000313" key="6">
    <source>
        <dbReference type="EMBL" id="SHH91086.1"/>
    </source>
</evidence>
<keyword evidence="2" id="KW-0328">Glycosyltransferase</keyword>
<sequence>MSSRVSTGIDIVIPNWNGKMLLPTCLRSLQSQRRPEIHIIVVDNGSTDGSVSFVRDTFPWVEVISLPENRGFSAAVNAGIKAGNHPWVMLLNNDTEVHTDCLQTLLDRCRRHDDVEMFALKMCGFERREVLDGAGDGVLRGGVGYRLGTMEIDGPEYDLSRDVFGACAGAALYRRSIFARIGLFDEDFFAYLEDVDINLRAVRAGVRCRYLPEAVVYHIGSASSGSKINSFVVRLSTRNNIFVIAKNYSPALLLRFLPAILVYQLFWLLFVIKKHQFVAYLQGLCQAVVRLPVMVRRRGVLMDVPRLSDRELARRIIESERQVVSSIMARRAQQGKGNLALRWYLRIFC</sequence>
<dbReference type="Proteomes" id="UP000184139">
    <property type="component" value="Unassembled WGS sequence"/>
</dbReference>
<dbReference type="CDD" id="cd04186">
    <property type="entry name" value="GT_2_like_c"/>
    <property type="match status" value="1"/>
</dbReference>
<evidence type="ECO:0000259" key="5">
    <source>
        <dbReference type="Pfam" id="PF00535"/>
    </source>
</evidence>
<evidence type="ECO:0000313" key="7">
    <source>
        <dbReference type="Proteomes" id="UP000184139"/>
    </source>
</evidence>
<dbReference type="InterPro" id="IPR001173">
    <property type="entry name" value="Glyco_trans_2-like"/>
</dbReference>
<organism evidence="6 7">
    <name type="scientific">Desulfofustis glycolicus DSM 9705</name>
    <dbReference type="NCBI Taxonomy" id="1121409"/>
    <lineage>
        <taxon>Bacteria</taxon>
        <taxon>Pseudomonadati</taxon>
        <taxon>Thermodesulfobacteriota</taxon>
        <taxon>Desulfobulbia</taxon>
        <taxon>Desulfobulbales</taxon>
        <taxon>Desulfocapsaceae</taxon>
        <taxon>Desulfofustis</taxon>
    </lineage>
</organism>
<reference evidence="6 7" key="1">
    <citation type="submission" date="2016-11" db="EMBL/GenBank/DDBJ databases">
        <authorList>
            <person name="Jaros S."/>
            <person name="Januszkiewicz K."/>
            <person name="Wedrychowicz H."/>
        </authorList>
    </citation>
    <scope>NUCLEOTIDE SEQUENCE [LARGE SCALE GENOMIC DNA]</scope>
    <source>
        <strain evidence="6 7">DSM 9705</strain>
    </source>
</reference>
<dbReference type="Pfam" id="PF00535">
    <property type="entry name" value="Glycos_transf_2"/>
    <property type="match status" value="1"/>
</dbReference>
<gene>
    <name evidence="6" type="ORF">SAMN02745124_02516</name>
</gene>
<feature type="transmembrane region" description="Helical" evidence="4">
    <location>
        <begin position="252"/>
        <end position="272"/>
    </location>
</feature>
<dbReference type="OrthoDB" id="9771846at2"/>
<keyword evidence="4" id="KW-0812">Transmembrane</keyword>
<dbReference type="PANTHER" id="PTHR43179">
    <property type="entry name" value="RHAMNOSYLTRANSFERASE WBBL"/>
    <property type="match status" value="1"/>
</dbReference>
<dbReference type="InterPro" id="IPR029044">
    <property type="entry name" value="Nucleotide-diphossugar_trans"/>
</dbReference>
<keyword evidence="4" id="KW-1133">Transmembrane helix</keyword>
<dbReference type="SUPFAM" id="SSF53448">
    <property type="entry name" value="Nucleotide-diphospho-sugar transferases"/>
    <property type="match status" value="1"/>
</dbReference>
<keyword evidence="3" id="KW-0808">Transferase</keyword>
<keyword evidence="4" id="KW-0472">Membrane</keyword>
<dbReference type="EMBL" id="FQXS01000015">
    <property type="protein sequence ID" value="SHH91086.1"/>
    <property type="molecule type" value="Genomic_DNA"/>
</dbReference>
<protein>
    <recommendedName>
        <fullName evidence="5">Glycosyltransferase 2-like domain-containing protein</fullName>
    </recommendedName>
</protein>
<evidence type="ECO:0000256" key="1">
    <source>
        <dbReference type="ARBA" id="ARBA00006739"/>
    </source>
</evidence>
<dbReference type="AlphaFoldDB" id="A0A1M5WU05"/>
<dbReference type="PANTHER" id="PTHR43179:SF12">
    <property type="entry name" value="GALACTOFURANOSYLTRANSFERASE GLFT2"/>
    <property type="match status" value="1"/>
</dbReference>
<proteinExistence type="inferred from homology"/>
<dbReference type="STRING" id="1121409.SAMN02745124_02516"/>
<dbReference type="Gene3D" id="3.90.550.10">
    <property type="entry name" value="Spore Coat Polysaccharide Biosynthesis Protein SpsA, Chain A"/>
    <property type="match status" value="1"/>
</dbReference>
<comment type="similarity">
    <text evidence="1">Belongs to the glycosyltransferase 2 family.</text>
</comment>
<dbReference type="RefSeq" id="WP_073376535.1">
    <property type="nucleotide sequence ID" value="NZ_FQXS01000015.1"/>
</dbReference>
<evidence type="ECO:0000256" key="2">
    <source>
        <dbReference type="ARBA" id="ARBA00022676"/>
    </source>
</evidence>
<accession>A0A1M5WU05</accession>
<name>A0A1M5WU05_9BACT</name>
<evidence type="ECO:0000256" key="4">
    <source>
        <dbReference type="SAM" id="Phobius"/>
    </source>
</evidence>
<keyword evidence="7" id="KW-1185">Reference proteome</keyword>
<dbReference type="GO" id="GO:0016757">
    <property type="term" value="F:glycosyltransferase activity"/>
    <property type="evidence" value="ECO:0007669"/>
    <property type="project" value="UniProtKB-KW"/>
</dbReference>